<dbReference type="PANTHER" id="PTHR11012:SF30">
    <property type="entry name" value="PROTEIN KINASE-LIKE DOMAIN-CONTAINING"/>
    <property type="match status" value="1"/>
</dbReference>
<name>A0ABQ6HF49_9GAMM</name>
<dbReference type="SUPFAM" id="SSF56112">
    <property type="entry name" value="Protein kinase-like (PK-like)"/>
    <property type="match status" value="1"/>
</dbReference>
<dbReference type="InterPro" id="IPR011009">
    <property type="entry name" value="Kinase-like_dom_sf"/>
</dbReference>
<reference evidence="2 3" key="1">
    <citation type="submission" date="2023-03" db="EMBL/GenBank/DDBJ databases">
        <title>Thalassotalea loyana LMG 22536T draft genome sequence.</title>
        <authorList>
            <person name="Sawabe T."/>
        </authorList>
    </citation>
    <scope>NUCLEOTIDE SEQUENCE [LARGE SCALE GENOMIC DNA]</scope>
    <source>
        <strain evidence="2 3">LMG 22536</strain>
    </source>
</reference>
<accession>A0ABQ6HF49</accession>
<protein>
    <submittedName>
        <fullName evidence="2">Phosphotransferase</fullName>
    </submittedName>
</protein>
<dbReference type="EMBL" id="BSSV01000005">
    <property type="protein sequence ID" value="GLX86120.1"/>
    <property type="molecule type" value="Genomic_DNA"/>
</dbReference>
<evidence type="ECO:0000313" key="3">
    <source>
        <dbReference type="Proteomes" id="UP001157134"/>
    </source>
</evidence>
<organism evidence="2 3">
    <name type="scientific">Thalassotalea loyana</name>
    <dbReference type="NCBI Taxonomy" id="280483"/>
    <lineage>
        <taxon>Bacteria</taxon>
        <taxon>Pseudomonadati</taxon>
        <taxon>Pseudomonadota</taxon>
        <taxon>Gammaproteobacteria</taxon>
        <taxon>Alteromonadales</taxon>
        <taxon>Colwelliaceae</taxon>
        <taxon>Thalassotalea</taxon>
    </lineage>
</organism>
<dbReference type="InterPro" id="IPR002575">
    <property type="entry name" value="Aminoglycoside_PTrfase"/>
</dbReference>
<dbReference type="InterPro" id="IPR015897">
    <property type="entry name" value="CHK_kinase-like"/>
</dbReference>
<evidence type="ECO:0000259" key="1">
    <source>
        <dbReference type="SMART" id="SM00587"/>
    </source>
</evidence>
<dbReference type="Proteomes" id="UP001157134">
    <property type="component" value="Unassembled WGS sequence"/>
</dbReference>
<sequence length="326" mass="37619">MDHAQILHQLCELLDDDSLSFQESIQSLWSGYGQILRVLSRDKNTSYVIKVVAPPTEVNHPRGWASDVGHQRKLKSYQVERVFYQQIASTLSERARVPKLIAFCQVQQQVFLVLEDLDTLDFDVRIEKQQGPALNLALNWLANFHAQTWQVSNSGVWPTGSYWHLSTRQDEWLNMPESRLKLQAKNIDQYLRNARFQPLIHGDAKFANFCFHSNGNDLAAVDFQYVGYGSPVKDIAYLVAGCLTDEQLFNQDKQIIERYLAYLAEAFVLNNVTLDFEVVAEEIRALYCFGWADFYRFLVGWNPQSAKISHYMQVQTEHCLNVLENS</sequence>
<feature type="domain" description="CHK kinase-like" evidence="1">
    <location>
        <begin position="112"/>
        <end position="269"/>
    </location>
</feature>
<dbReference type="SMART" id="SM00587">
    <property type="entry name" value="CHK"/>
    <property type="match status" value="1"/>
</dbReference>
<gene>
    <name evidence="2" type="ORF">tloyanaT_23730</name>
</gene>
<evidence type="ECO:0000313" key="2">
    <source>
        <dbReference type="EMBL" id="GLX86120.1"/>
    </source>
</evidence>
<dbReference type="RefSeq" id="WP_284298845.1">
    <property type="nucleotide sequence ID" value="NZ_BSSV01000005.1"/>
</dbReference>
<comment type="caution">
    <text evidence="2">The sequence shown here is derived from an EMBL/GenBank/DDBJ whole genome shotgun (WGS) entry which is preliminary data.</text>
</comment>
<dbReference type="Gene3D" id="3.90.1200.10">
    <property type="match status" value="1"/>
</dbReference>
<dbReference type="PANTHER" id="PTHR11012">
    <property type="entry name" value="PROTEIN KINASE-LIKE DOMAIN-CONTAINING"/>
    <property type="match status" value="1"/>
</dbReference>
<dbReference type="Pfam" id="PF01636">
    <property type="entry name" value="APH"/>
    <property type="match status" value="1"/>
</dbReference>
<proteinExistence type="predicted"/>
<keyword evidence="3" id="KW-1185">Reference proteome</keyword>